<evidence type="ECO:0000313" key="3">
    <source>
        <dbReference type="Proteomes" id="UP000617734"/>
    </source>
</evidence>
<reference evidence="2" key="2">
    <citation type="submission" date="2020-09" db="EMBL/GenBank/DDBJ databases">
        <authorList>
            <person name="Sun Q."/>
            <person name="Ohkuma M."/>
        </authorList>
    </citation>
    <scope>NUCLEOTIDE SEQUENCE</scope>
    <source>
        <strain evidence="2">JCM 4646</strain>
    </source>
</reference>
<comment type="caution">
    <text evidence="2">The sequence shown here is derived from an EMBL/GenBank/DDBJ whole genome shotgun (WGS) entry which is preliminary data.</text>
</comment>
<dbReference type="Proteomes" id="UP000617734">
    <property type="component" value="Unassembled WGS sequence"/>
</dbReference>
<reference evidence="2" key="1">
    <citation type="journal article" date="2014" name="Int. J. Syst. Evol. Microbiol.">
        <title>Complete genome sequence of Corynebacterium casei LMG S-19264T (=DSM 44701T), isolated from a smear-ripened cheese.</title>
        <authorList>
            <consortium name="US DOE Joint Genome Institute (JGI-PGF)"/>
            <person name="Walter F."/>
            <person name="Albersmeier A."/>
            <person name="Kalinowski J."/>
            <person name="Ruckert C."/>
        </authorList>
    </citation>
    <scope>NUCLEOTIDE SEQUENCE</scope>
    <source>
        <strain evidence="2">JCM 4646</strain>
    </source>
</reference>
<accession>A0A919L005</accession>
<feature type="signal peptide" evidence="1">
    <location>
        <begin position="1"/>
        <end position="18"/>
    </location>
</feature>
<dbReference type="AlphaFoldDB" id="A0A919L005"/>
<evidence type="ECO:0000256" key="1">
    <source>
        <dbReference type="SAM" id="SignalP"/>
    </source>
</evidence>
<feature type="chain" id="PRO_5039073152" evidence="1">
    <location>
        <begin position="19"/>
        <end position="149"/>
    </location>
</feature>
<sequence>MTSTAPMPAMTAATPATLAVALLDAAPLPYRTDQVLTPDGISVGTRTTYADGTEVWLLPHPAQPDLTPTALGPGPATGGPVMFIRVDGHALTAEQVRGRNRTARVARTRSATVMLVTAGLPSGPIPSLRLRKINGTEAPGHHMLNGGHR</sequence>
<dbReference type="RefSeq" id="WP_190213688.1">
    <property type="nucleotide sequence ID" value="NZ_BNBO01000040.1"/>
</dbReference>
<evidence type="ECO:0000313" key="2">
    <source>
        <dbReference type="EMBL" id="GHH78957.1"/>
    </source>
</evidence>
<organism evidence="2 3">
    <name type="scientific">Kitasatospora indigofera</name>
    <dbReference type="NCBI Taxonomy" id="67307"/>
    <lineage>
        <taxon>Bacteria</taxon>
        <taxon>Bacillati</taxon>
        <taxon>Actinomycetota</taxon>
        <taxon>Actinomycetes</taxon>
        <taxon>Kitasatosporales</taxon>
        <taxon>Streptomycetaceae</taxon>
        <taxon>Kitasatospora</taxon>
    </lineage>
</organism>
<dbReference type="GeneID" id="95355942"/>
<name>A0A919L005_9ACTN</name>
<gene>
    <name evidence="2" type="ORF">GCM10018781_55870</name>
</gene>
<dbReference type="EMBL" id="BNBO01000040">
    <property type="protein sequence ID" value="GHH78957.1"/>
    <property type="molecule type" value="Genomic_DNA"/>
</dbReference>
<keyword evidence="3" id="KW-1185">Reference proteome</keyword>
<proteinExistence type="predicted"/>
<keyword evidence="1" id="KW-0732">Signal</keyword>
<protein>
    <submittedName>
        <fullName evidence="2">Uncharacterized protein</fullName>
    </submittedName>
</protein>